<dbReference type="RefSeq" id="WP_189992057.1">
    <property type="nucleotide sequence ID" value="NZ_BMZS01000008.1"/>
</dbReference>
<organism evidence="6 7">
    <name type="scientific">Thalassobaculum fulvum</name>
    <dbReference type="NCBI Taxonomy" id="1633335"/>
    <lineage>
        <taxon>Bacteria</taxon>
        <taxon>Pseudomonadati</taxon>
        <taxon>Pseudomonadota</taxon>
        <taxon>Alphaproteobacteria</taxon>
        <taxon>Rhodospirillales</taxon>
        <taxon>Thalassobaculaceae</taxon>
        <taxon>Thalassobaculum</taxon>
    </lineage>
</organism>
<sequence length="373" mass="40093">MPIDAYLNGTNIALVILAVVIGVLVVKGIKIVPQGEEWTVERFGRYVRTLPPGLGLINPLFSRVGRRINMMETVLDIPEQDVITRDNASVKVDAIVFYQVVDARRAAYEVRDLERALVNLALTNIRSVLGSTDLDEALSSRDEMNRKILHTMDEATDPWGTKITRVEIRDISPPQDLVDAMAAQMKAEREKRAAILEAQGYRQSQIERAEGDKQSKILQAEGDLEAARREAEARERLALAEANATDSVAAAINRGGHDAVNYFVALKYTEALSDFAQSPNQKTVFLPLEATSLLGSIGGIRELLKELGSNSGSDGGGVAGGQASGTGGSRPAPRRSVPSAGPSAAPPAAPSATAVSPPAPRRQASRPDEEGRR</sequence>
<keyword evidence="4" id="KW-0472">Membrane</keyword>
<dbReference type="InterPro" id="IPR001107">
    <property type="entry name" value="Band_7"/>
</dbReference>
<dbReference type="PANTHER" id="PTHR43327">
    <property type="entry name" value="STOMATIN-LIKE PROTEIN 2, MITOCHONDRIAL"/>
    <property type="match status" value="1"/>
</dbReference>
<dbReference type="InterPro" id="IPR050710">
    <property type="entry name" value="Band7/mec-2_domain"/>
</dbReference>
<dbReference type="Pfam" id="PF01145">
    <property type="entry name" value="Band_7"/>
    <property type="match status" value="1"/>
</dbReference>
<dbReference type="FunFam" id="3.30.479.30:FF:000004">
    <property type="entry name" value="Putative membrane protease family, stomatin"/>
    <property type="match status" value="1"/>
</dbReference>
<feature type="compositionally biased region" description="Low complexity" evidence="3">
    <location>
        <begin position="329"/>
        <end position="343"/>
    </location>
</feature>
<feature type="region of interest" description="Disordered" evidence="3">
    <location>
        <begin position="311"/>
        <end position="373"/>
    </location>
</feature>
<evidence type="ECO:0000256" key="4">
    <source>
        <dbReference type="SAM" id="Phobius"/>
    </source>
</evidence>
<dbReference type="PANTHER" id="PTHR43327:SF10">
    <property type="entry name" value="STOMATIN-LIKE PROTEIN 2, MITOCHONDRIAL"/>
    <property type="match status" value="1"/>
</dbReference>
<comment type="similarity">
    <text evidence="2">Belongs to the band 7/mec-2 family.</text>
</comment>
<comment type="subcellular location">
    <subcellularLocation>
        <location evidence="1">Membrane</location>
        <topology evidence="1">Single-pass membrane protein</topology>
    </subcellularLocation>
</comment>
<keyword evidence="7" id="KW-1185">Reference proteome</keyword>
<protein>
    <submittedName>
        <fullName evidence="6">Paraslipin</fullName>
    </submittedName>
</protein>
<reference evidence="6" key="1">
    <citation type="journal article" date="2014" name="Int. J. Syst. Evol. Microbiol.">
        <title>Complete genome sequence of Corynebacterium casei LMG S-19264T (=DSM 44701T), isolated from a smear-ripened cheese.</title>
        <authorList>
            <consortium name="US DOE Joint Genome Institute (JGI-PGF)"/>
            <person name="Walter F."/>
            <person name="Albersmeier A."/>
            <person name="Kalinowski J."/>
            <person name="Ruckert C."/>
        </authorList>
    </citation>
    <scope>NUCLEOTIDE SEQUENCE</scope>
    <source>
        <strain evidence="6">KCTC 42651</strain>
    </source>
</reference>
<accession>A0A919CR48</accession>
<evidence type="ECO:0000256" key="2">
    <source>
        <dbReference type="ARBA" id="ARBA00008164"/>
    </source>
</evidence>
<dbReference type="SUPFAM" id="SSF117892">
    <property type="entry name" value="Band 7/SPFH domain"/>
    <property type="match status" value="1"/>
</dbReference>
<evidence type="ECO:0000256" key="3">
    <source>
        <dbReference type="SAM" id="MobiDB-lite"/>
    </source>
</evidence>
<dbReference type="GO" id="GO:0098552">
    <property type="term" value="C:side of membrane"/>
    <property type="evidence" value="ECO:0007669"/>
    <property type="project" value="UniProtKB-ARBA"/>
</dbReference>
<evidence type="ECO:0000313" key="6">
    <source>
        <dbReference type="EMBL" id="GHD55951.1"/>
    </source>
</evidence>
<reference evidence="6" key="2">
    <citation type="submission" date="2020-09" db="EMBL/GenBank/DDBJ databases">
        <authorList>
            <person name="Sun Q."/>
            <person name="Kim S."/>
        </authorList>
    </citation>
    <scope>NUCLEOTIDE SEQUENCE</scope>
    <source>
        <strain evidence="6">KCTC 42651</strain>
    </source>
</reference>
<evidence type="ECO:0000313" key="7">
    <source>
        <dbReference type="Proteomes" id="UP000630353"/>
    </source>
</evidence>
<dbReference type="SMART" id="SM00244">
    <property type="entry name" value="PHB"/>
    <property type="match status" value="1"/>
</dbReference>
<keyword evidence="4" id="KW-1133">Transmembrane helix</keyword>
<proteinExistence type="inferred from homology"/>
<feature type="transmembrane region" description="Helical" evidence="4">
    <location>
        <begin position="6"/>
        <end position="26"/>
    </location>
</feature>
<dbReference type="Proteomes" id="UP000630353">
    <property type="component" value="Unassembled WGS sequence"/>
</dbReference>
<dbReference type="PRINTS" id="PR00721">
    <property type="entry name" value="STOMATIN"/>
</dbReference>
<dbReference type="CDD" id="cd08829">
    <property type="entry name" value="SPFH_paraslipin"/>
    <property type="match status" value="1"/>
</dbReference>
<dbReference type="Gene3D" id="3.30.479.30">
    <property type="entry name" value="Band 7 domain"/>
    <property type="match status" value="1"/>
</dbReference>
<dbReference type="InterPro" id="IPR001972">
    <property type="entry name" value="Stomatin_HflK_fam"/>
</dbReference>
<dbReference type="EMBL" id="BMZS01000008">
    <property type="protein sequence ID" value="GHD55951.1"/>
    <property type="molecule type" value="Genomic_DNA"/>
</dbReference>
<comment type="caution">
    <text evidence="6">The sequence shown here is derived from an EMBL/GenBank/DDBJ whole genome shotgun (WGS) entry which is preliminary data.</text>
</comment>
<feature type="domain" description="Band 7" evidence="5">
    <location>
        <begin position="27"/>
        <end position="185"/>
    </location>
</feature>
<dbReference type="InterPro" id="IPR036013">
    <property type="entry name" value="Band_7/SPFH_dom_sf"/>
</dbReference>
<dbReference type="AlphaFoldDB" id="A0A919CR48"/>
<feature type="compositionally biased region" description="Gly residues" evidence="3">
    <location>
        <begin position="313"/>
        <end position="328"/>
    </location>
</feature>
<dbReference type="GO" id="GO:0005886">
    <property type="term" value="C:plasma membrane"/>
    <property type="evidence" value="ECO:0007669"/>
    <property type="project" value="UniProtKB-ARBA"/>
</dbReference>
<evidence type="ECO:0000256" key="1">
    <source>
        <dbReference type="ARBA" id="ARBA00004167"/>
    </source>
</evidence>
<evidence type="ECO:0000259" key="5">
    <source>
        <dbReference type="SMART" id="SM00244"/>
    </source>
</evidence>
<gene>
    <name evidence="6" type="ORF">GCM10017083_35450</name>
</gene>
<name>A0A919CR48_9PROT</name>
<keyword evidence="4" id="KW-0812">Transmembrane</keyword>